<feature type="region of interest" description="Disordered" evidence="1">
    <location>
        <begin position="740"/>
        <end position="761"/>
    </location>
</feature>
<protein>
    <submittedName>
        <fullName evidence="4">STIL centriolar assembly protein</fullName>
    </submittedName>
</protein>
<feature type="compositionally biased region" description="Polar residues" evidence="1">
    <location>
        <begin position="460"/>
        <end position="492"/>
    </location>
</feature>
<feature type="region of interest" description="Disordered" evidence="1">
    <location>
        <begin position="301"/>
        <end position="329"/>
    </location>
</feature>
<dbReference type="GO" id="GO:0071539">
    <property type="term" value="P:protein localization to centrosome"/>
    <property type="evidence" value="ECO:0007669"/>
    <property type="project" value="TreeGrafter"/>
</dbReference>
<dbReference type="GO" id="GO:0005815">
    <property type="term" value="C:microtubule organizing center"/>
    <property type="evidence" value="ECO:0007669"/>
    <property type="project" value="TreeGrafter"/>
</dbReference>
<accession>A0A3Q3F766</accession>
<dbReference type="Ensembl" id="ENSKMAT00000009455.1">
    <property type="protein sequence ID" value="ENSKMAP00000009317.1"/>
    <property type="gene ID" value="ENSKMAG00000006896.1"/>
</dbReference>
<feature type="compositionally biased region" description="Low complexity" evidence="1">
    <location>
        <begin position="418"/>
        <end position="432"/>
    </location>
</feature>
<dbReference type="AlphaFoldDB" id="A0A3Q3F766"/>
<sequence>PLSFPESRSALWDSSTAGEKLHLQLCAHRKPRVVLLEKALRLAQRHARRSNKPRLLCFFLGSASVSSDEEGVVVTLDRFDPGRDQAGTLDRVPSALLPGDVLVPCLFSVQSDPTPDPTVQSEAELHQCFKVSTLDLSHLLRIRAHLVVSQAADAAALSLSWSAVCPAIGVDVQPVRAVPVVPTALQRSLTCVGRPPFLTMDQTRKLVLLLESDPKAASLPLVGLWLSGVTHVYNPQVWAWCLRFMFSSALQDRVLSESGCFLLVVFGSTHRTPQFFQCRRSGPEQEPGPQLDFQLLTERDSCRHDQDSGVEDEDFSPRPSPSPHLPAPQARRIQPLVPELSLLIDSSFSSNHSPAQASDPAHRPPPPAAAPPSSASSSAPKPPPHLHSTPNSNLQQPCSCCSSHTFSCTPIFSSPTLLSAPPPSSLQSAPLHPVLPACSHQQTPPLSSRHTPPPPPSFSYQQIAPPSGSRHTPPSTNCLSTPPAPLTSSHQQTPPLSSHPTPPSSHQNALPPSTNCPSTLPAPLASLHQQTPPFSSRHCAPPPSSFSHQQTPPRSTNSPATPPVPPASIRPSDLQNSPPLSTLSPSTFLLPPAPACPCSHTAPPPLPHPCWSDSPSPAVADPVSPSWLPCPSCRCSKTGGVAPSDTYRLLLHQDRQLRLLQAQVTELQTQETAAGGVGCVCGGGTLATINPAAVVSRLTVSEGTGSALFPGGSVDLSLEANAIALRYLSDSQLSRLSLGGHAPQNIPAPSSSSGDSLMSPSNMSLATRKYMRRYGLIEEDDGEEEEREEVLEARRPLTNAQNLKLLPQSQLIQELRPKMQLLAGDKENRSSRRPPEASVGNLLDLRRLRQLPKLF</sequence>
<feature type="compositionally biased region" description="Polar residues" evidence="1">
    <location>
        <begin position="545"/>
        <end position="559"/>
    </location>
</feature>
<dbReference type="PANTHER" id="PTHR15128:SF0">
    <property type="entry name" value="SCL-INTERRUPTING LOCUS PROTEIN"/>
    <property type="match status" value="1"/>
</dbReference>
<organism evidence="4 5">
    <name type="scientific">Kryptolebias marmoratus</name>
    <name type="common">Mangrove killifish</name>
    <name type="synonym">Rivulus marmoratus</name>
    <dbReference type="NCBI Taxonomy" id="37003"/>
    <lineage>
        <taxon>Eukaryota</taxon>
        <taxon>Metazoa</taxon>
        <taxon>Chordata</taxon>
        <taxon>Craniata</taxon>
        <taxon>Vertebrata</taxon>
        <taxon>Euteleostomi</taxon>
        <taxon>Actinopterygii</taxon>
        <taxon>Neopterygii</taxon>
        <taxon>Teleostei</taxon>
        <taxon>Neoteleostei</taxon>
        <taxon>Acanthomorphata</taxon>
        <taxon>Ovalentaria</taxon>
        <taxon>Atherinomorphae</taxon>
        <taxon>Cyprinodontiformes</taxon>
        <taxon>Rivulidae</taxon>
        <taxon>Kryptolebias</taxon>
    </lineage>
</organism>
<dbReference type="GO" id="GO:0070050">
    <property type="term" value="P:neuron cellular homeostasis"/>
    <property type="evidence" value="ECO:0007669"/>
    <property type="project" value="Ensembl"/>
</dbReference>
<dbReference type="PANTHER" id="PTHR15128">
    <property type="entry name" value="TAL1 SCL INTERRUPTING LOCUS"/>
    <property type="match status" value="1"/>
</dbReference>
<evidence type="ECO:0000313" key="5">
    <source>
        <dbReference type="Proteomes" id="UP000264800"/>
    </source>
</evidence>
<dbReference type="GO" id="GO:0007224">
    <property type="term" value="P:smoothened signaling pathway"/>
    <property type="evidence" value="ECO:0007669"/>
    <property type="project" value="Ensembl"/>
</dbReference>
<evidence type="ECO:0000259" key="3">
    <source>
        <dbReference type="Pfam" id="PF25775"/>
    </source>
</evidence>
<proteinExistence type="predicted"/>
<dbReference type="InterPro" id="IPR057655">
    <property type="entry name" value="STIL_CC"/>
</dbReference>
<feature type="region of interest" description="Disordered" evidence="1">
    <location>
        <begin position="418"/>
        <end position="586"/>
    </location>
</feature>
<dbReference type="Pfam" id="PF15253">
    <property type="entry name" value="STIL_N"/>
    <property type="match status" value="1"/>
</dbReference>
<evidence type="ECO:0000313" key="4">
    <source>
        <dbReference type="Ensembl" id="ENSKMAP00000009317.1"/>
    </source>
</evidence>
<dbReference type="GO" id="GO:0051225">
    <property type="term" value="P:spindle assembly"/>
    <property type="evidence" value="ECO:0007669"/>
    <property type="project" value="Ensembl"/>
</dbReference>
<name>A0A3Q3F766_KRYMA</name>
<feature type="compositionally biased region" description="Polar residues" evidence="1">
    <location>
        <begin position="347"/>
        <end position="356"/>
    </location>
</feature>
<keyword evidence="5" id="KW-1185">Reference proteome</keyword>
<dbReference type="GO" id="GO:0007052">
    <property type="term" value="P:mitotic spindle organization"/>
    <property type="evidence" value="ECO:0007669"/>
    <property type="project" value="Ensembl"/>
</dbReference>
<dbReference type="Pfam" id="PF25775">
    <property type="entry name" value="CC_STIL"/>
    <property type="match status" value="1"/>
</dbReference>
<feature type="compositionally biased region" description="Low complexity" evidence="1">
    <location>
        <begin position="750"/>
        <end position="761"/>
    </location>
</feature>
<dbReference type="GeneTree" id="ENSGT00390000007310"/>
<feature type="compositionally biased region" description="Low complexity" evidence="1">
    <location>
        <begin position="577"/>
        <end position="586"/>
    </location>
</feature>
<feature type="region of interest" description="Disordered" evidence="1">
    <location>
        <begin position="347"/>
        <end position="394"/>
    </location>
</feature>
<evidence type="ECO:0000259" key="2">
    <source>
        <dbReference type="Pfam" id="PF15253"/>
    </source>
</evidence>
<dbReference type="GO" id="GO:0010171">
    <property type="term" value="P:body morphogenesis"/>
    <property type="evidence" value="ECO:0007669"/>
    <property type="project" value="Ensembl"/>
</dbReference>
<dbReference type="GO" id="GO:0031023">
    <property type="term" value="P:microtubule organizing center organization"/>
    <property type="evidence" value="ECO:0007669"/>
    <property type="project" value="TreeGrafter"/>
</dbReference>
<dbReference type="InterPro" id="IPR057731">
    <property type="entry name" value="STIL_N"/>
</dbReference>
<dbReference type="Proteomes" id="UP000264800">
    <property type="component" value="Unplaced"/>
</dbReference>
<reference evidence="4" key="2">
    <citation type="submission" date="2025-09" db="UniProtKB">
        <authorList>
            <consortium name="Ensembl"/>
        </authorList>
    </citation>
    <scope>IDENTIFICATION</scope>
</reference>
<feature type="domain" description="STIL N-terminal" evidence="2">
    <location>
        <begin position="11"/>
        <end position="303"/>
    </location>
</feature>
<evidence type="ECO:0000256" key="1">
    <source>
        <dbReference type="SAM" id="MobiDB-lite"/>
    </source>
</evidence>
<dbReference type="InterPro" id="IPR026123">
    <property type="entry name" value="STIL"/>
</dbReference>
<dbReference type="STRING" id="37003.ENSKMAP00000009317"/>
<feature type="domain" description="STIL coiled coil region" evidence="3">
    <location>
        <begin position="644"/>
        <end position="667"/>
    </location>
</feature>
<reference evidence="4" key="1">
    <citation type="submission" date="2025-08" db="UniProtKB">
        <authorList>
            <consortium name="Ensembl"/>
        </authorList>
    </citation>
    <scope>IDENTIFICATION</scope>
</reference>
<feature type="compositionally biased region" description="Polar residues" evidence="1">
    <location>
        <begin position="507"/>
        <end position="518"/>
    </location>
</feature>